<keyword evidence="3" id="KW-1185">Reference proteome</keyword>
<proteinExistence type="predicted"/>
<accession>A0ABX2JY61</accession>
<comment type="caution">
    <text evidence="2">The sequence shown here is derived from an EMBL/GenBank/DDBJ whole genome shotgun (WGS) entry which is preliminary data.</text>
</comment>
<evidence type="ECO:0000313" key="2">
    <source>
        <dbReference type="EMBL" id="NTY62606.1"/>
    </source>
</evidence>
<dbReference type="Proteomes" id="UP000708347">
    <property type="component" value="Unassembled WGS sequence"/>
</dbReference>
<name>A0ABX2JY61_9MYCO</name>
<evidence type="ECO:0000313" key="3">
    <source>
        <dbReference type="Proteomes" id="UP000708347"/>
    </source>
</evidence>
<reference evidence="2 3" key="1">
    <citation type="submission" date="2019-05" db="EMBL/GenBank/DDBJ databases">
        <title>Mycolicibacterium sphagni ENV482 genome assembly.</title>
        <authorList>
            <person name="Chen W."/>
            <person name="Faulkner N.W."/>
            <person name="Hyman M.R."/>
        </authorList>
    </citation>
    <scope>NUCLEOTIDE SEQUENCE [LARGE SCALE GENOMIC DNA]</scope>
    <source>
        <strain evidence="2 3">ENV482</strain>
    </source>
</reference>
<organism evidence="2 3">
    <name type="scientific">Mycolicibacterium sphagni</name>
    <dbReference type="NCBI Taxonomy" id="1786"/>
    <lineage>
        <taxon>Bacteria</taxon>
        <taxon>Bacillati</taxon>
        <taxon>Actinomycetota</taxon>
        <taxon>Actinomycetes</taxon>
        <taxon>Mycobacteriales</taxon>
        <taxon>Mycobacteriaceae</taxon>
        <taxon>Mycolicibacterium</taxon>
    </lineage>
</organism>
<feature type="compositionally biased region" description="Basic and acidic residues" evidence="1">
    <location>
        <begin position="254"/>
        <end position="269"/>
    </location>
</feature>
<gene>
    <name evidence="2" type="ORF">FEG63_24010</name>
</gene>
<dbReference type="EMBL" id="VBSB01000017">
    <property type="protein sequence ID" value="NTY62606.1"/>
    <property type="molecule type" value="Genomic_DNA"/>
</dbReference>
<feature type="compositionally biased region" description="Polar residues" evidence="1">
    <location>
        <begin position="277"/>
        <end position="286"/>
    </location>
</feature>
<dbReference type="RefSeq" id="WP_174400322.1">
    <property type="nucleotide sequence ID" value="NZ_VBSB01000017.1"/>
</dbReference>
<evidence type="ECO:0000256" key="1">
    <source>
        <dbReference type="SAM" id="MobiDB-lite"/>
    </source>
</evidence>
<protein>
    <submittedName>
        <fullName evidence="2">Uncharacterized protein</fullName>
    </submittedName>
</protein>
<feature type="region of interest" description="Disordered" evidence="1">
    <location>
        <begin position="252"/>
        <end position="286"/>
    </location>
</feature>
<sequence>MELTVDGWLAATGMACSDIHRDLLLKGLSPASPDREPLALADPDSEDARAIVALLNKGQVPTCRAVAARAATPQHRAPLRSWSVDEIDHFGQVSAHWAHSFGGSQAGGPTWTELFTSPAVELVLTGFGIQPGGDGGQRDRRRDRDFQALMSGARRRGWLAWSEQPRSLCAGPSFFAGRVRGPVPIGRRVASAIRQYRGAHGGAHPRWCDIVDVLDSTGVRVFRDLGDAQEQSLWLETEQWIVVTSGRVAPGQAAERERCRRAADPDRGRTPRGRAQRGQQAVPSHT</sequence>